<proteinExistence type="predicted"/>
<feature type="region of interest" description="Disordered" evidence="1">
    <location>
        <begin position="77"/>
        <end position="97"/>
    </location>
</feature>
<evidence type="ECO:0000256" key="1">
    <source>
        <dbReference type="SAM" id="MobiDB-lite"/>
    </source>
</evidence>
<gene>
    <name evidence="2" type="ORF">PENDEC_c013G00655</name>
</gene>
<dbReference type="EMBL" id="MDYL01000013">
    <property type="protein sequence ID" value="OQD73841.1"/>
    <property type="molecule type" value="Genomic_DNA"/>
</dbReference>
<keyword evidence="3" id="KW-1185">Reference proteome</keyword>
<evidence type="ECO:0000313" key="3">
    <source>
        <dbReference type="Proteomes" id="UP000191522"/>
    </source>
</evidence>
<feature type="compositionally biased region" description="Low complexity" evidence="1">
    <location>
        <begin position="77"/>
        <end position="92"/>
    </location>
</feature>
<dbReference type="AlphaFoldDB" id="A0A1V6PA27"/>
<organism evidence="2 3">
    <name type="scientific">Penicillium decumbens</name>
    <dbReference type="NCBI Taxonomy" id="69771"/>
    <lineage>
        <taxon>Eukaryota</taxon>
        <taxon>Fungi</taxon>
        <taxon>Dikarya</taxon>
        <taxon>Ascomycota</taxon>
        <taxon>Pezizomycotina</taxon>
        <taxon>Eurotiomycetes</taxon>
        <taxon>Eurotiomycetidae</taxon>
        <taxon>Eurotiales</taxon>
        <taxon>Aspergillaceae</taxon>
        <taxon>Penicillium</taxon>
    </lineage>
</organism>
<accession>A0A1V6PA27</accession>
<name>A0A1V6PA27_PENDC</name>
<reference evidence="3" key="1">
    <citation type="journal article" date="2017" name="Nat. Microbiol.">
        <title>Global analysis of biosynthetic gene clusters reveals vast potential of secondary metabolite production in Penicillium species.</title>
        <authorList>
            <person name="Nielsen J.C."/>
            <person name="Grijseels S."/>
            <person name="Prigent S."/>
            <person name="Ji B."/>
            <person name="Dainat J."/>
            <person name="Nielsen K.F."/>
            <person name="Frisvad J.C."/>
            <person name="Workman M."/>
            <person name="Nielsen J."/>
        </authorList>
    </citation>
    <scope>NUCLEOTIDE SEQUENCE [LARGE SCALE GENOMIC DNA]</scope>
    <source>
        <strain evidence="3">IBT 11843</strain>
    </source>
</reference>
<sequence>MIELRETLFKPFLATCTKLATFSTATLTPETTTSLNTQVIPRFPVDRTAYSVGRWSPHKRRRLPTDSIVGRDFTVEDPATTPAEANPEPKATVPGSEQSARMKMDLFGTYRLLGYATANHVSPTIAKIIDLYNSVQANTLALDVAAAGLSHDERKYLHGRLLAKGSYSRDGANLAEALLVAETQVQALEEGRIKDAFTEFIHMCSPQAAAAIPNDVLRKTRAMCAKPTTK</sequence>
<comment type="caution">
    <text evidence="2">The sequence shown here is derived from an EMBL/GenBank/DDBJ whole genome shotgun (WGS) entry which is preliminary data.</text>
</comment>
<dbReference type="Proteomes" id="UP000191522">
    <property type="component" value="Unassembled WGS sequence"/>
</dbReference>
<evidence type="ECO:0000313" key="2">
    <source>
        <dbReference type="EMBL" id="OQD73841.1"/>
    </source>
</evidence>
<protein>
    <submittedName>
        <fullName evidence="2">Uncharacterized protein</fullName>
    </submittedName>
</protein>